<name>A0AB39N2S0_9ACTN</name>
<organism evidence="2">
    <name type="scientific">Streptomyces sp. R11</name>
    <dbReference type="NCBI Taxonomy" id="3238625"/>
    <lineage>
        <taxon>Bacteria</taxon>
        <taxon>Bacillati</taxon>
        <taxon>Actinomycetota</taxon>
        <taxon>Actinomycetes</taxon>
        <taxon>Kitasatosporales</taxon>
        <taxon>Streptomycetaceae</taxon>
        <taxon>Streptomyces</taxon>
    </lineage>
</organism>
<feature type="region of interest" description="Disordered" evidence="1">
    <location>
        <begin position="413"/>
        <end position="473"/>
    </location>
</feature>
<gene>
    <name evidence="2" type="ORF">AB5J55_22380</name>
</gene>
<protein>
    <submittedName>
        <fullName evidence="2">DUF3987 domain-containing protein</fullName>
    </submittedName>
</protein>
<dbReference type="Pfam" id="PF13148">
    <property type="entry name" value="DUF3987"/>
    <property type="match status" value="1"/>
</dbReference>
<reference evidence="2" key="1">
    <citation type="submission" date="2024-07" db="EMBL/GenBank/DDBJ databases">
        <authorList>
            <person name="Yu S.T."/>
        </authorList>
    </citation>
    <scope>NUCLEOTIDE SEQUENCE</scope>
    <source>
        <strain evidence="2">R11</strain>
    </source>
</reference>
<sequence>MDEKARYEPMAYGPIGAAVKAAMPHTEADPIGVHAAVLALYSAALNGKLTQPDGRPVVVWTALAGRSMVGRKGFALATAETILNDAIGEWLALRRQGGISSGPSLVQTLYETEQDSLTSEGGLDGRTLVIDEEWPTTLQLTKRCPKYSGVLRTSWDGKRISNVTKKDGKRVEITVNEPSLGFHVHIQPALWAKFISATEAQGGSYNRILPVSVERSKRLRRRDYKGSPLDEIRVSGSLRLAYEWVQKEPRQMELSDAAADRFDDISAEYEDALEELPEDVSCYIERSGEQVMRVACVLTAAERKTVVTVKALDAAKAFVDYSIASVKQLISQSNVVKSRTIQPLDAKIRQKLEMYGGEMTSTQLYRALSSRYSAAQILNTAEDMADVEMVEQRQKRPGANPVIFRLVEVMPQPDPVKEPEPVKAPPKRRAPAKKAVPAKKTTARAAKTTPAGSPPAPRKAPARKAVARKKVSA</sequence>
<evidence type="ECO:0000256" key="1">
    <source>
        <dbReference type="SAM" id="MobiDB-lite"/>
    </source>
</evidence>
<dbReference type="InterPro" id="IPR025048">
    <property type="entry name" value="DUF3987"/>
</dbReference>
<accession>A0AB39N2S0</accession>
<feature type="compositionally biased region" description="Basic residues" evidence="1">
    <location>
        <begin position="460"/>
        <end position="473"/>
    </location>
</feature>
<proteinExistence type="predicted"/>
<dbReference type="RefSeq" id="WP_369272375.1">
    <property type="nucleotide sequence ID" value="NZ_CP163432.1"/>
</dbReference>
<dbReference type="AlphaFoldDB" id="A0AB39N2S0"/>
<feature type="compositionally biased region" description="Low complexity" evidence="1">
    <location>
        <begin position="433"/>
        <end position="451"/>
    </location>
</feature>
<evidence type="ECO:0000313" key="2">
    <source>
        <dbReference type="EMBL" id="XDQ12189.1"/>
    </source>
</evidence>
<dbReference type="EMBL" id="CP163432">
    <property type="protein sequence ID" value="XDQ12189.1"/>
    <property type="molecule type" value="Genomic_DNA"/>
</dbReference>